<dbReference type="GO" id="GO:0003712">
    <property type="term" value="F:transcription coregulator activity"/>
    <property type="evidence" value="ECO:0007669"/>
    <property type="project" value="InterPro"/>
</dbReference>
<feature type="compositionally biased region" description="Low complexity" evidence="9">
    <location>
        <begin position="622"/>
        <end position="633"/>
    </location>
</feature>
<sequence length="722" mass="78837">MVVDDDGSMELRFCPQAVLRLRLRIRPSAPLLHSRQSASQPASQPANNARLKCLPLSACPSSPPIATSQPPTPPIDTLLLHPPSPSPPAPPPPPPSPVPTASCPWRRPPQHSPSPNPTRIGIAISRQYPPCSLPPRQTNETTPNAVSRTNNRSILSFLIIHLHLHHLNLNLHLHPALSRIFVVDTFAACNRPTLPPATISTADAVRLLLVVSHYHIRNFAPCHHNNLPPVSHILAKTTAPRLHRQYHRRNNRPSSRKTRDLRQSAAATADRVISGRQTGDFSLTSPRSEKRWILTHSSMQSIGTHQYNTSNSQQPHNHPTPQSPPGLYSASSGFNTSMNNPSKATSPRQNQQQLSTNSLPTPRSPTVDAIPLSSMDDAMDLDRASSLKRRRSQGDLGDDDRPRKSRSRSREPMEIDAGPATSSFSTRPRRTVPTMEELLAMPTTGPPSWLNTKKHIPQRPDPTSNLIEKYGLSAIAASVARTDASGQKQKLRKSYKGKIAGLSGKNEVVTTVQQMVVPEGQEGWGQPVLQLVKGGLMEMLEVPEEEWQKMSVLGKELPRNGSGGRQLDFNALRKGLSNWSKGPIPDYDASWLALEDPPSRSGNSAASGHPTANPTALNNVKSSNTPAASASPNGVNTASPNPQGVRSSGRKRRRDYGESGWEGYGEEPEDEGGSGYDDEESRKKKKKRKMPEYDDRVGGVGMNNMPVNHAHAVGVGGGYYQR</sequence>
<dbReference type="AlphaFoldDB" id="A0AAD6J1E3"/>
<reference evidence="10" key="1">
    <citation type="submission" date="2023-01" db="EMBL/GenBank/DDBJ databases">
        <title>The chitinases involved in constricting ring structure development in the nematode-trapping fungus Drechslerella dactyloides.</title>
        <authorList>
            <person name="Wang R."/>
            <person name="Zhang L."/>
            <person name="Tang P."/>
            <person name="Li S."/>
            <person name="Liang L."/>
        </authorList>
    </citation>
    <scope>NUCLEOTIDE SEQUENCE</scope>
    <source>
        <strain evidence="10">YMF1.00031</strain>
    </source>
</reference>
<dbReference type="GO" id="GO:0016592">
    <property type="term" value="C:mediator complex"/>
    <property type="evidence" value="ECO:0007669"/>
    <property type="project" value="InterPro"/>
</dbReference>
<feature type="compositionally biased region" description="Polar residues" evidence="9">
    <location>
        <begin position="275"/>
        <end position="285"/>
    </location>
</feature>
<evidence type="ECO:0000256" key="2">
    <source>
        <dbReference type="ARBA" id="ARBA00009259"/>
    </source>
</evidence>
<organism evidence="10 11">
    <name type="scientific">Drechslerella dactyloides</name>
    <name type="common">Nematode-trapping fungus</name>
    <name type="synonym">Arthrobotrys dactyloides</name>
    <dbReference type="NCBI Taxonomy" id="74499"/>
    <lineage>
        <taxon>Eukaryota</taxon>
        <taxon>Fungi</taxon>
        <taxon>Dikarya</taxon>
        <taxon>Ascomycota</taxon>
        <taxon>Pezizomycotina</taxon>
        <taxon>Orbiliomycetes</taxon>
        <taxon>Orbiliales</taxon>
        <taxon>Orbiliaceae</taxon>
        <taxon>Drechslerella</taxon>
    </lineage>
</organism>
<feature type="compositionally biased region" description="Basic residues" evidence="9">
    <location>
        <begin position="241"/>
        <end position="256"/>
    </location>
</feature>
<feature type="compositionally biased region" description="Pro residues" evidence="9">
    <location>
        <begin position="106"/>
        <end position="116"/>
    </location>
</feature>
<keyword evidence="4" id="KW-0805">Transcription regulation</keyword>
<feature type="region of interest" description="Disordered" evidence="9">
    <location>
        <begin position="595"/>
        <end position="707"/>
    </location>
</feature>
<dbReference type="GO" id="GO:0006357">
    <property type="term" value="P:regulation of transcription by RNA polymerase II"/>
    <property type="evidence" value="ECO:0007669"/>
    <property type="project" value="InterPro"/>
</dbReference>
<gene>
    <name evidence="10" type="ORF">Dda_1249</name>
</gene>
<feature type="compositionally biased region" description="Polar residues" evidence="9">
    <location>
        <begin position="304"/>
        <end position="320"/>
    </location>
</feature>
<comment type="subcellular location">
    <subcellularLocation>
        <location evidence="1">Nucleus</location>
    </subcellularLocation>
</comment>
<dbReference type="PANTHER" id="PTHR28270:SF1">
    <property type="entry name" value="MEDIATOR OF RNA POLYMERASE II TRANSCRIPTION SUBUNIT 19"/>
    <property type="match status" value="1"/>
</dbReference>
<evidence type="ECO:0000313" key="11">
    <source>
        <dbReference type="Proteomes" id="UP001221413"/>
    </source>
</evidence>
<name>A0AAD6J1E3_DREDA</name>
<evidence type="ECO:0000256" key="6">
    <source>
        <dbReference type="ARBA" id="ARBA00023163"/>
    </source>
</evidence>
<feature type="region of interest" description="Disordered" evidence="9">
    <location>
        <begin position="238"/>
        <end position="285"/>
    </location>
</feature>
<evidence type="ECO:0000256" key="9">
    <source>
        <dbReference type="SAM" id="MobiDB-lite"/>
    </source>
</evidence>
<accession>A0AAD6J1E3</accession>
<feature type="compositionally biased region" description="Pro residues" evidence="9">
    <location>
        <begin position="82"/>
        <end position="98"/>
    </location>
</feature>
<feature type="compositionally biased region" description="Polar residues" evidence="9">
    <location>
        <begin position="329"/>
        <end position="361"/>
    </location>
</feature>
<evidence type="ECO:0000256" key="8">
    <source>
        <dbReference type="ARBA" id="ARBA00032018"/>
    </source>
</evidence>
<feature type="compositionally biased region" description="Polar residues" evidence="9">
    <location>
        <begin position="634"/>
        <end position="646"/>
    </location>
</feature>
<evidence type="ECO:0000256" key="4">
    <source>
        <dbReference type="ARBA" id="ARBA00023015"/>
    </source>
</evidence>
<dbReference type="GO" id="GO:0070847">
    <property type="term" value="C:core mediator complex"/>
    <property type="evidence" value="ECO:0007669"/>
    <property type="project" value="TreeGrafter"/>
</dbReference>
<keyword evidence="7" id="KW-0539">Nucleus</keyword>
<keyword evidence="11" id="KW-1185">Reference proteome</keyword>
<evidence type="ECO:0000256" key="3">
    <source>
        <dbReference type="ARBA" id="ARBA00019615"/>
    </source>
</evidence>
<feature type="region of interest" description="Disordered" evidence="9">
    <location>
        <begin position="62"/>
        <end position="121"/>
    </location>
</feature>
<evidence type="ECO:0000256" key="5">
    <source>
        <dbReference type="ARBA" id="ARBA00023159"/>
    </source>
</evidence>
<evidence type="ECO:0000256" key="7">
    <source>
        <dbReference type="ARBA" id="ARBA00023242"/>
    </source>
</evidence>
<dbReference type="PANTHER" id="PTHR28270">
    <property type="entry name" value="MEDIATOR OF RNA POLYMERASE II TRANSCRIPTION SUBUNIT 19"/>
    <property type="match status" value="1"/>
</dbReference>
<keyword evidence="6" id="KW-0804">Transcription</keyword>
<feature type="region of interest" description="Disordered" evidence="9">
    <location>
        <begin position="304"/>
        <end position="462"/>
    </location>
</feature>
<protein>
    <recommendedName>
        <fullName evidence="3">Mediator of RNA polymerase II transcription subunit 19</fullName>
    </recommendedName>
    <alternativeName>
        <fullName evidence="8">Mediator complex subunit 19</fullName>
    </alternativeName>
</protein>
<feature type="compositionally biased region" description="Polar residues" evidence="9">
    <location>
        <begin position="600"/>
        <end position="621"/>
    </location>
</feature>
<evidence type="ECO:0000256" key="1">
    <source>
        <dbReference type="ARBA" id="ARBA00004123"/>
    </source>
</evidence>
<dbReference type="Proteomes" id="UP001221413">
    <property type="component" value="Unassembled WGS sequence"/>
</dbReference>
<dbReference type="InterPro" id="IPR013942">
    <property type="entry name" value="Mediator_Med19_fun"/>
</dbReference>
<evidence type="ECO:0000313" key="10">
    <source>
        <dbReference type="EMBL" id="KAJ6262693.1"/>
    </source>
</evidence>
<dbReference type="Pfam" id="PF08633">
    <property type="entry name" value="Rox3"/>
    <property type="match status" value="1"/>
</dbReference>
<comment type="caution">
    <text evidence="10">The sequence shown here is derived from an EMBL/GenBank/DDBJ whole genome shotgun (WGS) entry which is preliminary data.</text>
</comment>
<feature type="compositionally biased region" description="Acidic residues" evidence="9">
    <location>
        <begin position="664"/>
        <end position="679"/>
    </location>
</feature>
<comment type="similarity">
    <text evidence="2">Belongs to the Mediator complex subunit 19 family.</text>
</comment>
<dbReference type="EMBL" id="JAQGDS010000002">
    <property type="protein sequence ID" value="KAJ6262693.1"/>
    <property type="molecule type" value="Genomic_DNA"/>
</dbReference>
<proteinExistence type="inferred from homology"/>
<keyword evidence="5" id="KW-0010">Activator</keyword>